<dbReference type="SMART" id="SM01075">
    <property type="entry name" value="CDT1"/>
    <property type="match status" value="1"/>
</dbReference>
<dbReference type="Pfam" id="PF16679">
    <property type="entry name" value="CDT1_C"/>
    <property type="match status" value="1"/>
</dbReference>
<accession>A0A6I9ZBA9</accession>
<evidence type="ECO:0000256" key="1">
    <source>
        <dbReference type="ARBA" id="ARBA00008356"/>
    </source>
</evidence>
<dbReference type="CDD" id="cd08674">
    <property type="entry name" value="Cdt1_m"/>
    <property type="match status" value="1"/>
</dbReference>
<dbReference type="InterPro" id="IPR045173">
    <property type="entry name" value="Cdt1"/>
</dbReference>
<feature type="domain" description="CDT1 Geminin-binding" evidence="3">
    <location>
        <begin position="30"/>
        <end position="176"/>
    </location>
</feature>
<dbReference type="PANTHER" id="PTHR28637">
    <property type="entry name" value="DNA REPLICATION FACTOR CDT1"/>
    <property type="match status" value="1"/>
</dbReference>
<evidence type="ECO:0000256" key="2">
    <source>
        <dbReference type="ARBA" id="ARBA00023306"/>
    </source>
</evidence>
<keyword evidence="4" id="KW-1185">Reference proteome</keyword>
<dbReference type="InterPro" id="IPR038090">
    <property type="entry name" value="Cdt1_C_WH_dom_sf"/>
</dbReference>
<dbReference type="SUPFAM" id="SSF46785">
    <property type="entry name" value="Winged helix' DNA-binding domain"/>
    <property type="match status" value="1"/>
</dbReference>
<dbReference type="PANTHER" id="PTHR28637:SF1">
    <property type="entry name" value="DNA REPLICATION FACTOR CDT1"/>
    <property type="match status" value="1"/>
</dbReference>
<dbReference type="Proteomes" id="UP000504602">
    <property type="component" value="Unplaced"/>
</dbReference>
<gene>
    <name evidence="5" type="primary">CDT1</name>
</gene>
<reference evidence="5" key="1">
    <citation type="submission" date="2025-08" db="UniProtKB">
        <authorList>
            <consortium name="RefSeq"/>
        </authorList>
    </citation>
    <scope>IDENTIFICATION</scope>
</reference>
<dbReference type="Pfam" id="PF08839">
    <property type="entry name" value="CDT1"/>
    <property type="match status" value="1"/>
</dbReference>
<evidence type="ECO:0000313" key="5">
    <source>
        <dbReference type="RefSeq" id="XP_014164023.1"/>
    </source>
</evidence>
<dbReference type="InParanoid" id="A0A6I9ZBA9"/>
<dbReference type="InterPro" id="IPR032054">
    <property type="entry name" value="Cdt1_C"/>
</dbReference>
<dbReference type="GO" id="GO:0000278">
    <property type="term" value="P:mitotic cell cycle"/>
    <property type="evidence" value="ECO:0007669"/>
    <property type="project" value="TreeGrafter"/>
</dbReference>
<keyword evidence="2" id="KW-0131">Cell cycle</keyword>
<dbReference type="GeneID" id="102036886"/>
<dbReference type="GO" id="GO:0070182">
    <property type="term" value="F:DNA polymerase binding"/>
    <property type="evidence" value="ECO:0007669"/>
    <property type="project" value="TreeGrafter"/>
</dbReference>
<protein>
    <submittedName>
        <fullName evidence="5">DNA replication factor Cdt1</fullName>
    </submittedName>
</protein>
<dbReference type="GO" id="GO:0071163">
    <property type="term" value="P:DNA replication preinitiation complex assembly"/>
    <property type="evidence" value="ECO:0007669"/>
    <property type="project" value="InterPro"/>
</dbReference>
<name>A0A6I9ZBA9_GEOFO</name>
<organism evidence="4 5">
    <name type="scientific">Geospiza fortis</name>
    <name type="common">Medium ground-finch</name>
    <dbReference type="NCBI Taxonomy" id="48883"/>
    <lineage>
        <taxon>Eukaryota</taxon>
        <taxon>Metazoa</taxon>
        <taxon>Chordata</taxon>
        <taxon>Craniata</taxon>
        <taxon>Vertebrata</taxon>
        <taxon>Euteleostomi</taxon>
        <taxon>Archelosauria</taxon>
        <taxon>Archosauria</taxon>
        <taxon>Dinosauria</taxon>
        <taxon>Saurischia</taxon>
        <taxon>Theropoda</taxon>
        <taxon>Coelurosauria</taxon>
        <taxon>Aves</taxon>
        <taxon>Neognathae</taxon>
        <taxon>Neoaves</taxon>
        <taxon>Telluraves</taxon>
        <taxon>Australaves</taxon>
        <taxon>Passeriformes</taxon>
        <taxon>Thraupidae</taxon>
        <taxon>Geospiza</taxon>
    </lineage>
</organism>
<dbReference type="RefSeq" id="XP_014164023.1">
    <property type="nucleotide sequence ID" value="XM_014308548.2"/>
</dbReference>
<dbReference type="InterPro" id="IPR014939">
    <property type="entry name" value="CDT1_Gemini-bd-like"/>
</dbReference>
<sequence length="345" mass="38625">MAPQCVDPQKPPAYQRFHTLAQELPPGLTLPYKFRVLAEMFRSVDTIAGMLFNRAETVTFAKVKQGVQDMMRRQFEEQHLGQIKAVYPSSYRLRQEKNVPTFGSGGKKKSEYQLTLEPVLGEEEKVDGRPHLSASRLLERRREFHRNLVNIVREHHKVRDAWHPLLWTLGLSLVPSRLKDTEVPLPPQEDRLSTAQEVLSTARGMLSPKMEKAFANLALRTAEASAGEPALSKAPAPASTSSALRGVSQGLLERGRARLLRGVFMAEKKPALSMELLCARLADSCPELVAPGEMEKHVRLFAELLPDWVGVHTLRTDVYVKLDKEKDLGLVTERLNKAAKEAGAL</sequence>
<dbReference type="GO" id="GO:0030174">
    <property type="term" value="P:regulation of DNA-templated DNA replication initiation"/>
    <property type="evidence" value="ECO:0007669"/>
    <property type="project" value="InterPro"/>
</dbReference>
<evidence type="ECO:0000313" key="4">
    <source>
        <dbReference type="Proteomes" id="UP000504602"/>
    </source>
</evidence>
<dbReference type="GO" id="GO:0005634">
    <property type="term" value="C:nucleus"/>
    <property type="evidence" value="ECO:0007669"/>
    <property type="project" value="TreeGrafter"/>
</dbReference>
<dbReference type="CTD" id="81620"/>
<dbReference type="InterPro" id="IPR036390">
    <property type="entry name" value="WH_DNA-bd_sf"/>
</dbReference>
<dbReference type="GO" id="GO:0003677">
    <property type="term" value="F:DNA binding"/>
    <property type="evidence" value="ECO:0007669"/>
    <property type="project" value="InterPro"/>
</dbReference>
<comment type="similarity">
    <text evidence="1">Belongs to the Cdt1 family.</text>
</comment>
<dbReference type="GO" id="GO:0000076">
    <property type="term" value="P:DNA replication checkpoint signaling"/>
    <property type="evidence" value="ECO:0007669"/>
    <property type="project" value="TreeGrafter"/>
</dbReference>
<dbReference type="CDD" id="cd08767">
    <property type="entry name" value="Cdt1_c"/>
    <property type="match status" value="1"/>
</dbReference>
<proteinExistence type="inferred from homology"/>
<dbReference type="Gene3D" id="1.10.10.1420">
    <property type="entry name" value="DNA replication factor Cdt1, C-terminal WH domain"/>
    <property type="match status" value="1"/>
</dbReference>
<dbReference type="KEGG" id="gfr:102036886"/>
<evidence type="ECO:0000259" key="3">
    <source>
        <dbReference type="SMART" id="SM01075"/>
    </source>
</evidence>
<dbReference type="AlphaFoldDB" id="A0A6I9ZBA9"/>
<dbReference type="OrthoDB" id="341730at2759"/>